<protein>
    <submittedName>
        <fullName evidence="2">Uncharacterized protein</fullName>
    </submittedName>
</protein>
<reference evidence="2" key="1">
    <citation type="submission" date="2020-12" db="EMBL/GenBank/DDBJ databases">
        <title>WGS assembly of Carya illinoinensis cv. Pawnee.</title>
        <authorList>
            <person name="Platts A."/>
            <person name="Shu S."/>
            <person name="Wright S."/>
            <person name="Barry K."/>
            <person name="Edger P."/>
            <person name="Pires J.C."/>
            <person name="Schmutz J."/>
        </authorList>
    </citation>
    <scope>NUCLEOTIDE SEQUENCE</scope>
    <source>
        <tissue evidence="2">Leaf</tissue>
    </source>
</reference>
<keyword evidence="1" id="KW-0732">Signal</keyword>
<dbReference type="AlphaFoldDB" id="A0A8T1RBR0"/>
<sequence length="85" mass="9483">MSFDCAGILKLPLAFILRIAIVDVTVTERSPGAHVPADPHRHDLTDLAEKIVELRVRDVVVKISNVQRCRHKLVCTGAREDTVRT</sequence>
<comment type="caution">
    <text evidence="2">The sequence shown here is derived from an EMBL/GenBank/DDBJ whole genome shotgun (WGS) entry which is preliminary data.</text>
</comment>
<proteinExistence type="predicted"/>
<organism evidence="2 3">
    <name type="scientific">Carya illinoinensis</name>
    <name type="common">Pecan</name>
    <dbReference type="NCBI Taxonomy" id="32201"/>
    <lineage>
        <taxon>Eukaryota</taxon>
        <taxon>Viridiplantae</taxon>
        <taxon>Streptophyta</taxon>
        <taxon>Embryophyta</taxon>
        <taxon>Tracheophyta</taxon>
        <taxon>Spermatophyta</taxon>
        <taxon>Magnoliopsida</taxon>
        <taxon>eudicotyledons</taxon>
        <taxon>Gunneridae</taxon>
        <taxon>Pentapetalae</taxon>
        <taxon>rosids</taxon>
        <taxon>fabids</taxon>
        <taxon>Fagales</taxon>
        <taxon>Juglandaceae</taxon>
        <taxon>Carya</taxon>
    </lineage>
</organism>
<name>A0A8T1RBR0_CARIL</name>
<feature type="chain" id="PRO_5035781968" evidence="1">
    <location>
        <begin position="28"/>
        <end position="85"/>
    </location>
</feature>
<feature type="signal peptide" evidence="1">
    <location>
        <begin position="1"/>
        <end position="27"/>
    </location>
</feature>
<evidence type="ECO:0000313" key="2">
    <source>
        <dbReference type="EMBL" id="KAG6664296.1"/>
    </source>
</evidence>
<dbReference type="Proteomes" id="UP000811609">
    <property type="component" value="Chromosome 2"/>
</dbReference>
<accession>A0A8T1RBR0</accession>
<gene>
    <name evidence="2" type="ORF">CIPAW_02G083600</name>
</gene>
<dbReference type="EMBL" id="CM031810">
    <property type="protein sequence ID" value="KAG6664296.1"/>
    <property type="molecule type" value="Genomic_DNA"/>
</dbReference>
<evidence type="ECO:0000313" key="3">
    <source>
        <dbReference type="Proteomes" id="UP000811609"/>
    </source>
</evidence>
<keyword evidence="3" id="KW-1185">Reference proteome</keyword>
<evidence type="ECO:0000256" key="1">
    <source>
        <dbReference type="SAM" id="SignalP"/>
    </source>
</evidence>